<dbReference type="Gene3D" id="2.160.20.10">
    <property type="entry name" value="Single-stranded right-handed beta-helix, Pectin lyase-like"/>
    <property type="match status" value="6"/>
</dbReference>
<keyword evidence="2" id="KW-0677">Repeat</keyword>
<dbReference type="InterPro" id="IPR012334">
    <property type="entry name" value="Pectin_lyas_fold"/>
</dbReference>
<gene>
    <name evidence="6" type="ordered locus">Isop_1317</name>
</gene>
<feature type="region of interest" description="Disordered" evidence="4">
    <location>
        <begin position="4108"/>
        <end position="4135"/>
    </location>
</feature>
<dbReference type="STRING" id="575540.Isop_1317"/>
<dbReference type="InterPro" id="IPR011050">
    <property type="entry name" value="Pectin_lyase_fold/virulence"/>
</dbReference>
<evidence type="ECO:0000256" key="2">
    <source>
        <dbReference type="ARBA" id="ARBA00022737"/>
    </source>
</evidence>
<evidence type="ECO:0000256" key="3">
    <source>
        <dbReference type="ARBA" id="ARBA00022837"/>
    </source>
</evidence>
<dbReference type="SUPFAM" id="SSF141072">
    <property type="entry name" value="CalX-like"/>
    <property type="match status" value="2"/>
</dbReference>
<keyword evidence="3" id="KW-0106">Calcium</keyword>
<dbReference type="InterPro" id="IPR038081">
    <property type="entry name" value="CalX-like_sf"/>
</dbReference>
<dbReference type="GO" id="GO:0007154">
    <property type="term" value="P:cell communication"/>
    <property type="evidence" value="ECO:0007669"/>
    <property type="project" value="InterPro"/>
</dbReference>
<evidence type="ECO:0000256" key="4">
    <source>
        <dbReference type="SAM" id="MobiDB-lite"/>
    </source>
</evidence>
<dbReference type="InterPro" id="IPR006626">
    <property type="entry name" value="PbH1"/>
</dbReference>
<dbReference type="Gene3D" id="2.60.40.2030">
    <property type="match status" value="2"/>
</dbReference>
<dbReference type="SUPFAM" id="SSF63829">
    <property type="entry name" value="Calcium-dependent phosphotriesterase"/>
    <property type="match status" value="1"/>
</dbReference>
<dbReference type="RefSeq" id="WP_013564191.1">
    <property type="nucleotide sequence ID" value="NC_014962.1"/>
</dbReference>
<dbReference type="SMART" id="SM00237">
    <property type="entry name" value="Calx_beta"/>
    <property type="match status" value="2"/>
</dbReference>
<dbReference type="Pfam" id="PF03160">
    <property type="entry name" value="Calx-beta"/>
    <property type="match status" value="1"/>
</dbReference>
<dbReference type="HOGENOM" id="CLU_223457_0_0_0"/>
<organism evidence="6 7">
    <name type="scientific">Isosphaera pallida (strain ATCC 43644 / DSM 9630 / IS1B)</name>
    <dbReference type="NCBI Taxonomy" id="575540"/>
    <lineage>
        <taxon>Bacteria</taxon>
        <taxon>Pseudomonadati</taxon>
        <taxon>Planctomycetota</taxon>
        <taxon>Planctomycetia</taxon>
        <taxon>Isosphaerales</taxon>
        <taxon>Isosphaeraceae</taxon>
        <taxon>Isosphaera</taxon>
    </lineage>
</organism>
<dbReference type="InParanoid" id="E8QWL1"/>
<dbReference type="KEGG" id="ipa:Isop_1317"/>
<evidence type="ECO:0000313" key="6">
    <source>
        <dbReference type="EMBL" id="ADV61903.1"/>
    </source>
</evidence>
<dbReference type="InterPro" id="IPR003644">
    <property type="entry name" value="Calx_beta"/>
</dbReference>
<reference key="1">
    <citation type="submission" date="2010-11" db="EMBL/GenBank/DDBJ databases">
        <title>The complete sequence of chromosome of Isophaera pallida ATCC 43644.</title>
        <authorList>
            <consortium name="US DOE Joint Genome Institute (JGI-PGF)"/>
            <person name="Lucas S."/>
            <person name="Copeland A."/>
            <person name="Lapidus A."/>
            <person name="Bruce D."/>
            <person name="Goodwin L."/>
            <person name="Pitluck S."/>
            <person name="Kyrpides N."/>
            <person name="Mavromatis K."/>
            <person name="Pagani I."/>
            <person name="Ivanova N."/>
            <person name="Saunders E."/>
            <person name="Brettin T."/>
            <person name="Detter J.C."/>
            <person name="Han C."/>
            <person name="Tapia R."/>
            <person name="Land M."/>
            <person name="Hauser L."/>
            <person name="Markowitz V."/>
            <person name="Cheng J.-F."/>
            <person name="Hugenholtz P."/>
            <person name="Woyke T."/>
            <person name="Wu D."/>
            <person name="Eisen J.A."/>
        </authorList>
    </citation>
    <scope>NUCLEOTIDE SEQUENCE</scope>
    <source>
        <strain>ATCC 43644</strain>
    </source>
</reference>
<sequence length="4765" mass="488458">MMRRLNTLNRRRRGLRNVTRPTLESMEVRQLLTVFTVTSQYDLPDDPNDGFLTLREAIQLSNANVSTTPDTIRFNIATSQPVQVGSAAAAALPTAPRSLTIASDNFIYFTTFDNRIGRSNLTGTINQFFNVPGLPADAELNEIRAVGDQVFFSVAGSGQPLGRIANLAAPAPTLVNLGPAALGGSVTLDIDPQRGLLWLARGDQVLRVSDLAAPGPGNTTVINLPPGTLGDPNLNIDPVVGFPGANIQDVAVGEDGRLWFTDAGTDFNSEGSFNRLGWINPNGTVVEPDLIINLDNPDAGLFLRPGQITRGPAGFPPTMWFTLFSSDQGAQIGRVQTISAAVTRQNVRVPSDPAGANLTLNDLIIGSDSNLYVTVGGNVPSIRRIGTGFDTDPVNPVPAGQVTSFAIFTQEFNLQHVATGRTNPFGIVRAPANFTFENQFLFFAEPVTRRIGRFESPSVRENRFVLGQNAPLPAITDPLYIDGYANYVPSPGAVAGPVFARLNTDPVFFNAVIPIVVSGSARFQPFVTAAAQREIGFDIRSSNVLIQGLEIREFGRVGVEVASAGVQGVALQGNRIILNGLNPAIPETFKAGVRVVGSNNFVGVSSQQLPGTQLSVIQKRSEIGDNFRGVLIGDDNAATSSASGNRVLNNWIRDNNAEGVLIIGSNNSVGDRASGTSNLIVRNSTGVLIRSELTANPAPSRSNEVVNNVIGLDLTTGGSLIAGNRNSGVEILNSTQNLLEGNTISGNDLFGVWIRQTSNQVPSTGNRLIRNRIGVDVTGNGLFLGNALDGVRIEAGFNTIGGLTEEEANVISANRRDGVAIAFSPTANVTGNLIQGNLIGTDGDGIIDLGNVGAGVRITGSSGNTLGGVAEGAGNTISGNEWGVYLSNSAANNLIQGNRIGTDLEALVDLGNSREGIVLDGAPNNTIGGTIATAANIISGNLAGVRILGPGSTGNRLQGNFIGTNPAGSTVMGNATQGVRIDGGASNNTVGGTTNGAGNTIAFNALEGIRVEGGASLGNTLARNVILRNGSPANSAPTQAINLVGGGNANQPAPTITSVEIQGSTLRIIGNVANPVGGTVRLEFFANDPAIPGSVQAQTFLGSAIVNPGPFDLTLAAAVPQGRLITATATSLAAPTNTSAFSAPATVQFAPAPIIVTTTADLVDPNDGQTSLREAILLANARPGPDTILFAIPGAGPHTILPTSPLPAITDAVFIDGFSQSGAVPNTSTVALLNANLQIVISGGLAGPGANGLVINSSNTFIRGLVINAFSGDGVVIAGENANGNVIAGNYIGTDVSGAVISGQSNGGAGVRVTTSNNVIGGLTPDARNFIANSAIGVVIEGADGVGNRIQGNTIRTNQGDGVRVTSPNNVIGAIQPEGGNVIAGNSRGVVISGDGRNVEVVNNLIGAVLNEAGGLVIPGNAAVGVEIDNARNNAIGRPGAGNTISGNGLGVRISGPQARDNVLASNRIGTTPDGALSGIFTRNASDGVVIQNQATGNVVGPGNTISGNVGAGVRITGVGTEFNQVVGNRIGTDLAGTIDLGNTAEGVIVALGASFNTIGGVQAGLGNLISGNQRGVVIANPGSTSNLVQGNTIGLSAGGTDLGNALEGLVIDNAPGNTVGGTTAAAANIIAGNDLGIRISGGSATNNQVLGNRVGVNAANTLVANVLEGIRIDSGAASNTIGGLAAGAGNTIGGNDFGIRIDNANGNALLGNFIGVDATGTIPLPNNFDGVQIVNASNNRVGGPETTAGNLIAFNREYGVNVVSGLGNLILGNRIFSNFPTALLRPVPVLNPGIRLGSGANNAQPAPQLIDALTTPTSTTIRGVLNATPGTYTVEFFSNDPTDNPLQGRRLVGRQEVVVGPDGSEVFTATFVNRVPPGLLITATATSSTGNTSEFSNQVVPVLDRPAGPFLVVNTTADVVDPNDGVLSLREAILISNTTAADETIIFNIPGVGQQVITLTSPLPEITDTVIFRGFTQPGSSPNTLIDGNNNAVYNVVIDGAGLPAGTDGFVFTDAGQSAANSIVEGLLFRNFPGSAIKVVASDANPLDVSDVIIQGNAFINNARAPLNPANPQAAIFLASPFNQVGGVRPEQSNFLQNNQIGVRIADLNPPPLFNTIVGNLFDGNVDQGLLIEDSNNLVGGASPSAANTFIRNRIGIEIRDGVSPARGNVVQGNYIGTNLLGNANLGNIEAGVIIRSVNNTIGGLAEGEGNSIASNGIGVVLANLQAQGNLVAGNRIGFHQIDETTFFPLGNTEAGVSITGPNNQLIANRIASNEGQGLRISGTAASGNLVRSNQIGLILGDNSNLAVPGNVGEGILIEGGATANRIDLNQITANLHGVRITGPNSVNNRITGNVIGLNLDGLDSLVTPQGIVLFGNRQDGVLIESPNNFVGSALVGQGVIGQGNTISGNRRHGVHLTGVAASGNVLAGNRIGSDPEGLIDRGNVSDGVRIANGAANNVVGGPNGQGNLIGGNANGVQLVTAGANNRLESNLIGFNSIGLAELPNSSNGVVITNTPGTLLINNTIALNERGVRIEGALSTGNQLQGNRIGTSPDGTRALPNINEAVRITAGASNNTIGGATPAQGNLIAFNRSAGVVVDGPATLGNRILTNLIRDNQGGTGLLPAIDLLNGGNASQAAPVLQSIEVLNNATTIRFNFPGPAPAVPFTVQVFQSAPGDLQAGVPQARAFLGQRIFGAGDPLEVVLGGSLPPGTVVTATVTDANGNTSELSNALAVPQIGGTTLVVNTTDDPADAQINFNDNIMSLREAILIANANPDRNQIVFAIPGTGVQTIRVTRQLPVVTQPVEILGFTQPGSSLNTIDNGFNSVLQVVISGSNLVSTTNPDGTPVNGLVLTSDNSYVIGLVINQFPGDGILISDEAGQGRNNLIRGNIIGADETGTNLLGNGGAGVRILAPNNSLGGNVANAKNLILGNTVGVAVGYRVTPSGQMIAVPSATGNLIEGNFVVSNREDGVLIRSSNNALGGADANEGNVIAGNGFLSNRVWRDSANRELRGFSGVRVTGIDDNGAPLVDRNGQPVNVAGNLILSNLIGTTTRDDSVARFRLGNARDGIRIEDAAGTRVGGPSENQRNIVADSGRGARDATGASGAFDPRTAGIYILGERARNTVVQSNFVGFDLQGNILVILPNRNGIRVESAQNTIGGATTEQGNTVSFNFENGILLSGAGANTNVIQGNFIGINNLGITPASNTLSGILLDNAPNNLIGGAGPARNVISTNNWGISLVGAGSFGNRLVGNWIGLANDGTTDLGNAQDGVRIIDAPRNTIGGLNPDDANVIAGNNVGVRISGSSATGNLVRGNLIGVGADRTTNVANNRDGVRIENNARENTIGGLDPAAANIIANNLANGVAVDGPGSIFNAILSNSIFNNAALGIDLTNGGNFEPNFARVILEPFFLDANGVTITGRLEGQPNASFLVQFFADPAPTAAQAQGRRLIGSTVVNTDASGRASFQVVTSEPIAASEFLTATASDSIGSDLRNTSEFSNPVRSSNQQTQPGVFVVNTVLDIVDPNDDLLSLREAILLANANPGLDLIRFNIPGDGVQVIRPLSPLPAITDSVTIDGFSQPGSVPPVAGDDPSRLTATLRVVVSGGLAGAGVDGLVVNAPNTTIRGLVINQFSGNGVVIRGATSVGNVLEGNFIGTDATGTVFLGQGNGLAGVRIESSNNLVGGLTTSSRNLIAGNLRGVEIAAGAAGNQVRGNVIRNNTRDFNQGGQGVLIQGTNNTVASNVIAANRQGVVVQGFQARGNDVVNNTIGAVLREDSSAVLATSNSGEGVLIDNSPDNRVGPGNTISGNGFGVAVRGPQATGNLIRGNRIGTNADGTLANVFTRNLFDGVRIEPDAAGSPRNTIVDGNVVSGNGRNGVVITANDRNGVRVAGNGPSGNILRNNLIGVGSQGTLDLGNVQSGVVIEDLTGGAVTGTRANVIGPNNMISGNNIGILLNGAGVRDNRVIGNRIGVTADGQNDLGNSLDGVRIIDAINNTIGGNSPTDGNVIGGNNRGVVVIASNVLLPLGNAISANFIGTDSSRTLNLGNKADGVRIENASGNVIGGFDPNQGNIIRFNNGLGVQGQQVVITTGFGNAILSNSIVADGGPGIDLGNDGPTPNDPAPDSDVGPNNLQNKPELLSLTVANGVTTVRGRLISAPQVSFLLQFFRNSDTTPFGQGEELIIPNEAALDITNVRRFVVTTNANGVAEFTVTFNRVIALGENITATATALQNSPTTAINDTSEFSDPISDRVGDFEFAVTNAVVSESAGVARVVVRRNASGGLASVVVSTVPPGLIPPGSAVPPGTAIPNIDFIPTSREIVFQPGQTEAVFEFPILNNDRIDGDRTVVVALSNPQPQGQAGLGNNSAATVLIQDDDAVAAQFRIRDIVVREDQNEALVLVELVGNDGQLKPAPSPVSVRFRTEDLTGVAFVDYLPVDVVLNFPTGVATQVVRVPILRTPNDTADKTVRLVLSNPTNGATLGRSEAVLTILNTSGPTIIGIDAVVGDFGRGRNRHQAITHLEVFFNTDMDRASVEDLNNYSYSVQGPGRDGRFNTVDDELGFFSEAVYNPVTQSVRLRLIRPLATNVFFQVTINQIVLNPASVGGIRDVNGNLLDPDGDGVAGGRFQSLIAVGNNLTYLDGDSDRVNLRITNNGLIQVTRDVNGEGIDLRVVRGNRRATLSGAINLITRPGRRPRPIPTPGNSVTTFQTGRGLERVRNTLSPARFRFQEILPASIRATSALTAEMIRPAHDSTPRIASPSPFRRR</sequence>
<dbReference type="EMBL" id="CP002353">
    <property type="protein sequence ID" value="ADV61903.1"/>
    <property type="molecule type" value="Genomic_DNA"/>
</dbReference>
<name>E8QWL1_ISOPI</name>
<reference evidence="6 7" key="2">
    <citation type="journal article" date="2011" name="Stand. Genomic Sci.">
        <title>Complete genome sequence of Isosphaera pallida type strain (IS1B).</title>
        <authorList>
            <consortium name="US DOE Joint Genome Institute (JGI-PGF)"/>
            <person name="Goker M."/>
            <person name="Cleland D."/>
            <person name="Saunders E."/>
            <person name="Lapidus A."/>
            <person name="Nolan M."/>
            <person name="Lucas S."/>
            <person name="Hammon N."/>
            <person name="Deshpande S."/>
            <person name="Cheng J.F."/>
            <person name="Tapia R."/>
            <person name="Han C."/>
            <person name="Goodwin L."/>
            <person name="Pitluck S."/>
            <person name="Liolios K."/>
            <person name="Pagani I."/>
            <person name="Ivanova N."/>
            <person name="Mavromatis K."/>
            <person name="Pati A."/>
            <person name="Chen A."/>
            <person name="Palaniappan K."/>
            <person name="Land M."/>
            <person name="Hauser L."/>
            <person name="Chang Y.J."/>
            <person name="Jeffries C.D."/>
            <person name="Detter J.C."/>
            <person name="Beck B."/>
            <person name="Woyke T."/>
            <person name="Bristow J."/>
            <person name="Eisen J.A."/>
            <person name="Markowitz V."/>
            <person name="Hugenholtz P."/>
            <person name="Kyrpides N.C."/>
            <person name="Klenk H.P."/>
        </authorList>
    </citation>
    <scope>NUCLEOTIDE SEQUENCE [LARGE SCALE GENOMIC DNA]</scope>
    <source>
        <strain evidence="7">ATCC 43644 / DSM 9630 / IS1B</strain>
    </source>
</reference>
<dbReference type="eggNOG" id="COG3386">
    <property type="taxonomic scope" value="Bacteria"/>
</dbReference>
<evidence type="ECO:0000259" key="5">
    <source>
        <dbReference type="SMART" id="SM00237"/>
    </source>
</evidence>
<accession>E8QWL1</accession>
<keyword evidence="7" id="KW-1185">Reference proteome</keyword>
<dbReference type="OrthoDB" id="221462at2"/>
<dbReference type="eggNOG" id="COG3420">
    <property type="taxonomic scope" value="Bacteria"/>
</dbReference>
<feature type="domain" description="Calx-beta" evidence="5">
    <location>
        <begin position="4369"/>
        <end position="4473"/>
    </location>
</feature>
<keyword evidence="1" id="KW-0732">Signal</keyword>
<feature type="domain" description="Calx-beta" evidence="5">
    <location>
        <begin position="4241"/>
        <end position="4353"/>
    </location>
</feature>
<evidence type="ECO:0000256" key="1">
    <source>
        <dbReference type="ARBA" id="ARBA00022729"/>
    </source>
</evidence>
<dbReference type="SMART" id="SM00710">
    <property type="entry name" value="PbH1"/>
    <property type="match status" value="44"/>
</dbReference>
<evidence type="ECO:0000313" key="7">
    <source>
        <dbReference type="Proteomes" id="UP000008631"/>
    </source>
</evidence>
<dbReference type="GO" id="GO:0016020">
    <property type="term" value="C:membrane"/>
    <property type="evidence" value="ECO:0007669"/>
    <property type="project" value="InterPro"/>
</dbReference>
<dbReference type="Proteomes" id="UP000008631">
    <property type="component" value="Chromosome"/>
</dbReference>
<dbReference type="SUPFAM" id="SSF51126">
    <property type="entry name" value="Pectin lyase-like"/>
    <property type="match status" value="5"/>
</dbReference>
<protein>
    <submittedName>
        <fullName evidence="6">Na-Ca exchanger/integrin-beta4</fullName>
    </submittedName>
</protein>
<proteinExistence type="predicted"/>